<dbReference type="InterPro" id="IPR001138">
    <property type="entry name" value="Zn2Cys6_DnaBD"/>
</dbReference>
<gene>
    <name evidence="3" type="ORF">L207DRAFT_588590</name>
</gene>
<evidence type="ECO:0000256" key="1">
    <source>
        <dbReference type="ARBA" id="ARBA00023242"/>
    </source>
</evidence>
<dbReference type="InterPro" id="IPR036864">
    <property type="entry name" value="Zn2-C6_fun-type_DNA-bd_sf"/>
</dbReference>
<proteinExistence type="predicted"/>
<dbReference type="PANTHER" id="PTHR47784:SF4">
    <property type="entry name" value="ZN(II)2CYS6 TRANSCRIPTION FACTOR (EUROFUNG)"/>
    <property type="match status" value="1"/>
</dbReference>
<dbReference type="InterPro" id="IPR053157">
    <property type="entry name" value="Sterol_Uptake_Regulator"/>
</dbReference>
<evidence type="ECO:0000313" key="3">
    <source>
        <dbReference type="EMBL" id="PMD35105.1"/>
    </source>
</evidence>
<evidence type="ECO:0000259" key="2">
    <source>
        <dbReference type="PROSITE" id="PS50048"/>
    </source>
</evidence>
<dbReference type="AlphaFoldDB" id="A0A2J6R9C6"/>
<dbReference type="Pfam" id="PF00172">
    <property type="entry name" value="Zn_clus"/>
    <property type="match status" value="1"/>
</dbReference>
<dbReference type="SUPFAM" id="SSF57701">
    <property type="entry name" value="Zn2/Cys6 DNA-binding domain"/>
    <property type="match status" value="1"/>
</dbReference>
<dbReference type="GO" id="GO:0008270">
    <property type="term" value="F:zinc ion binding"/>
    <property type="evidence" value="ECO:0007669"/>
    <property type="project" value="InterPro"/>
</dbReference>
<name>A0A2J6R9C6_HYAVF</name>
<feature type="domain" description="Zn(2)-C6 fungal-type" evidence="2">
    <location>
        <begin position="18"/>
        <end position="48"/>
    </location>
</feature>
<dbReference type="GO" id="GO:0001228">
    <property type="term" value="F:DNA-binding transcription activator activity, RNA polymerase II-specific"/>
    <property type="evidence" value="ECO:0007669"/>
    <property type="project" value="TreeGrafter"/>
</dbReference>
<protein>
    <recommendedName>
        <fullName evidence="2">Zn(2)-C6 fungal-type domain-containing protein</fullName>
    </recommendedName>
</protein>
<dbReference type="PROSITE" id="PS50048">
    <property type="entry name" value="ZN2_CY6_FUNGAL_2"/>
    <property type="match status" value="1"/>
</dbReference>
<keyword evidence="4" id="KW-1185">Reference proteome</keyword>
<dbReference type="PANTHER" id="PTHR47784">
    <property type="entry name" value="STEROL UPTAKE CONTROL PROTEIN 2"/>
    <property type="match status" value="1"/>
</dbReference>
<dbReference type="EMBL" id="KZ613953">
    <property type="protein sequence ID" value="PMD35105.1"/>
    <property type="molecule type" value="Genomic_DNA"/>
</dbReference>
<organism evidence="3 4">
    <name type="scientific">Hyaloscypha variabilis (strain UAMH 11265 / GT02V1 / F)</name>
    <name type="common">Meliniomyces variabilis</name>
    <dbReference type="NCBI Taxonomy" id="1149755"/>
    <lineage>
        <taxon>Eukaryota</taxon>
        <taxon>Fungi</taxon>
        <taxon>Dikarya</taxon>
        <taxon>Ascomycota</taxon>
        <taxon>Pezizomycotina</taxon>
        <taxon>Leotiomycetes</taxon>
        <taxon>Helotiales</taxon>
        <taxon>Hyaloscyphaceae</taxon>
        <taxon>Hyaloscypha</taxon>
        <taxon>Hyaloscypha variabilis</taxon>
    </lineage>
</organism>
<accession>A0A2J6R9C6</accession>
<dbReference type="Proteomes" id="UP000235786">
    <property type="component" value="Unassembled WGS sequence"/>
</dbReference>
<sequence length="401" mass="45448">MAELVSKPRRPHHKSRNGCAQCKQRKVKCDEQKPTCKKCDNYGSTCSFLQTHPQKSRLPTVASMLASPEPTLSSVSSPASSVSLSTKFSMLDMELLHHWTTVTCQASLDYAAGVDVYRTTVIQFGFEFPFVMHILLAMTARHLEYLRPQRQAIYKHAADSHAATALSLYQPEIANLTTDNCHACFAFSTSLALYTWASQSLDKPSTLFFKPSTNYQSADIQWVKLHRGTNTILAAVWDVLEKGPCHCLWADWKDLDEDRPDPLYPGDERYINALSEAWKDLPEEDRCILDTNLKVTRRSISMLDFSPGPSKLASGISWFSYISEEFIQMLSEKRPEALLIICCYCLVLKRMGETWWMKGKAENLLRTVMTELGGGWETWTRWPIQVVLGENGVLPGFESRI</sequence>
<dbReference type="CDD" id="cd00067">
    <property type="entry name" value="GAL4"/>
    <property type="match status" value="1"/>
</dbReference>
<dbReference type="PROSITE" id="PS00463">
    <property type="entry name" value="ZN2_CY6_FUNGAL_1"/>
    <property type="match status" value="1"/>
</dbReference>
<reference evidence="3 4" key="1">
    <citation type="submission" date="2016-04" db="EMBL/GenBank/DDBJ databases">
        <title>A degradative enzymes factory behind the ericoid mycorrhizal symbiosis.</title>
        <authorList>
            <consortium name="DOE Joint Genome Institute"/>
            <person name="Martino E."/>
            <person name="Morin E."/>
            <person name="Grelet G."/>
            <person name="Kuo A."/>
            <person name="Kohler A."/>
            <person name="Daghino S."/>
            <person name="Barry K."/>
            <person name="Choi C."/>
            <person name="Cichocki N."/>
            <person name="Clum A."/>
            <person name="Copeland A."/>
            <person name="Hainaut M."/>
            <person name="Haridas S."/>
            <person name="Labutti K."/>
            <person name="Lindquist E."/>
            <person name="Lipzen A."/>
            <person name="Khouja H.-R."/>
            <person name="Murat C."/>
            <person name="Ohm R."/>
            <person name="Olson A."/>
            <person name="Spatafora J."/>
            <person name="Veneault-Fourrey C."/>
            <person name="Henrissat B."/>
            <person name="Grigoriev I."/>
            <person name="Martin F."/>
            <person name="Perotto S."/>
        </authorList>
    </citation>
    <scope>NUCLEOTIDE SEQUENCE [LARGE SCALE GENOMIC DNA]</scope>
    <source>
        <strain evidence="3 4">F</strain>
    </source>
</reference>
<dbReference type="STRING" id="1149755.A0A2J6R9C6"/>
<dbReference type="SMART" id="SM00066">
    <property type="entry name" value="GAL4"/>
    <property type="match status" value="1"/>
</dbReference>
<dbReference type="OrthoDB" id="5386330at2759"/>
<keyword evidence="1" id="KW-0539">Nucleus</keyword>
<dbReference type="Gene3D" id="4.10.240.10">
    <property type="entry name" value="Zn(2)-C6 fungal-type DNA-binding domain"/>
    <property type="match status" value="1"/>
</dbReference>
<evidence type="ECO:0000313" key="4">
    <source>
        <dbReference type="Proteomes" id="UP000235786"/>
    </source>
</evidence>